<name>A0A927CVC7_9BACI</name>
<dbReference type="EMBL" id="JACXSI010000019">
    <property type="protein sequence ID" value="MBD3108497.1"/>
    <property type="molecule type" value="Genomic_DNA"/>
</dbReference>
<gene>
    <name evidence="1" type="ORF">IEO70_08965</name>
</gene>
<accession>A0A927CVC7</accession>
<evidence type="ECO:0000313" key="1">
    <source>
        <dbReference type="EMBL" id="MBD3108497.1"/>
    </source>
</evidence>
<proteinExistence type="predicted"/>
<evidence type="ECO:0008006" key="3">
    <source>
        <dbReference type="Google" id="ProtNLM"/>
    </source>
</evidence>
<organism evidence="1 2">
    <name type="scientific">Peribacillus faecalis</name>
    <dbReference type="NCBI Taxonomy" id="2772559"/>
    <lineage>
        <taxon>Bacteria</taxon>
        <taxon>Bacillati</taxon>
        <taxon>Bacillota</taxon>
        <taxon>Bacilli</taxon>
        <taxon>Bacillales</taxon>
        <taxon>Bacillaceae</taxon>
        <taxon>Peribacillus</taxon>
    </lineage>
</organism>
<sequence length="189" mass="21541">MELPQIRLESTYARIGIETRDAVVHMEQSPAELDLQNIPAQMSIQTKPSKLTIDQTLAWEAMNIKSTNRMMEDFANDGRNAALEGVARRAQEGDELMKIENGGNPIAQHAKENAARPEKQFNIGFIPPHFSVKINYEPAVVSIDWKLGQVINNTKPNKPIFEYEPYEIDIYLKEKNILDIDFVNVNFNK</sequence>
<reference evidence="1" key="1">
    <citation type="submission" date="2020-09" db="EMBL/GenBank/DDBJ databases">
        <title>Bacillus faecalis sp. nov., a moderately halophilic bacterium isolated from cow faeces.</title>
        <authorList>
            <person name="Jiang L."/>
            <person name="Lee J."/>
        </authorList>
    </citation>
    <scope>NUCLEOTIDE SEQUENCE</scope>
    <source>
        <strain evidence="1">AGMB 02131</strain>
    </source>
</reference>
<dbReference type="InterPro" id="IPR045527">
    <property type="entry name" value="DUF6470"/>
</dbReference>
<keyword evidence="2" id="KW-1185">Reference proteome</keyword>
<comment type="caution">
    <text evidence="1">The sequence shown here is derived from an EMBL/GenBank/DDBJ whole genome shotgun (WGS) entry which is preliminary data.</text>
</comment>
<dbReference type="AlphaFoldDB" id="A0A927CVC7"/>
<evidence type="ECO:0000313" key="2">
    <source>
        <dbReference type="Proteomes" id="UP000602076"/>
    </source>
</evidence>
<dbReference type="Proteomes" id="UP000602076">
    <property type="component" value="Unassembled WGS sequence"/>
</dbReference>
<dbReference type="Pfam" id="PF20074">
    <property type="entry name" value="DUF6470"/>
    <property type="match status" value="1"/>
</dbReference>
<dbReference type="RefSeq" id="WP_190998041.1">
    <property type="nucleotide sequence ID" value="NZ_JACXSI010000019.1"/>
</dbReference>
<protein>
    <recommendedName>
        <fullName evidence="3">YviE</fullName>
    </recommendedName>
</protein>